<dbReference type="InterPro" id="IPR011011">
    <property type="entry name" value="Znf_FYVE_PHD"/>
</dbReference>
<feature type="compositionally biased region" description="Acidic residues" evidence="2">
    <location>
        <begin position="692"/>
        <end position="701"/>
    </location>
</feature>
<evidence type="ECO:0000256" key="2">
    <source>
        <dbReference type="SAM" id="MobiDB-lite"/>
    </source>
</evidence>
<gene>
    <name evidence="3" type="ORF">RN001_007969</name>
</gene>
<dbReference type="Gene3D" id="3.80.10.10">
    <property type="entry name" value="Ribonuclease Inhibitor"/>
    <property type="match status" value="1"/>
</dbReference>
<protein>
    <submittedName>
        <fullName evidence="3">Uncharacterized protein</fullName>
    </submittedName>
</protein>
<name>A0AAN7SP31_9COLE</name>
<dbReference type="InterPro" id="IPR032675">
    <property type="entry name" value="LRR_dom_sf"/>
</dbReference>
<proteinExistence type="predicted"/>
<organism evidence="3 4">
    <name type="scientific">Aquatica leii</name>
    <dbReference type="NCBI Taxonomy" id="1421715"/>
    <lineage>
        <taxon>Eukaryota</taxon>
        <taxon>Metazoa</taxon>
        <taxon>Ecdysozoa</taxon>
        <taxon>Arthropoda</taxon>
        <taxon>Hexapoda</taxon>
        <taxon>Insecta</taxon>
        <taxon>Pterygota</taxon>
        <taxon>Neoptera</taxon>
        <taxon>Endopterygota</taxon>
        <taxon>Coleoptera</taxon>
        <taxon>Polyphaga</taxon>
        <taxon>Elateriformia</taxon>
        <taxon>Elateroidea</taxon>
        <taxon>Lampyridae</taxon>
        <taxon>Luciolinae</taxon>
        <taxon>Aquatica</taxon>
    </lineage>
</organism>
<accession>A0AAN7SP31</accession>
<reference evidence="4" key="1">
    <citation type="submission" date="2023-01" db="EMBL/GenBank/DDBJ databases">
        <title>Key to firefly adult light organ development and bioluminescence: homeobox transcription factors regulate luciferase expression and transportation to peroxisome.</title>
        <authorList>
            <person name="Fu X."/>
        </authorList>
    </citation>
    <scope>NUCLEOTIDE SEQUENCE [LARGE SCALE GENOMIC DNA]</scope>
</reference>
<sequence length="762" mass="86832">MAESEEGASFAKCCVCSKSAVTKKVKCANCEKYYHTSCANKKNYIKVDDNTVICCERSLNEILNDDKDRAFCDIETDNVLKINALLINLLTSKEQIIKLQTELLQSKDNHIKHLNKKINFLEDRKTNATLSPYVATHKVNANKQQKVPKLYSEVSKHQSQPKKGQVNTNARNAQIQEQVVISPTPEEIDSKNCLQTIINLNSDINTNSVHKSNKDDDDFKLVTYQKPQKKLVNTYKTKPIIGTNSSNTFSITAAPKKAWAFIGRISPSVTEINMLDHLKLITNDEEVECLKLQSKGQNLCFRVAANIKHADTLLDPNNWPEHVRVSRYNFRFAQHKGFYILSDDKCRHKKTMDEYLKSVSFTVLQDLLNHILNSENLDAATRFNCLSVLLKQSVKVLETGIFPYSYYVKILEVIIRRGKGIQQLNLKGLWVHDQPELLEELILKLKHLRILIIPHIGADFILKPIAECSQLSVLDISGECPFSSEQLCEFKSLSIKVLCIGSYGKRKLCEPEEDSSKTLHCLIKNLSNLMTIKVYSFIGDSLRQIFEENFLFRTKMLHINDTQTTIANVEAIVRLCPDLESLYFDSPKQGVLYSIKQLKHLTNLKLARFDYNELVSYLQHSGSHIHSLQLYNSKDDPIDVSSICSMCPDLILLDCYRINLTVTQLDSYFMCLESLDILYCNYESSSNKSNDDDTNKDEDADTLFKPKNGTKWSKIPPKPHCRSIQNTVNTKPGLNVKSEAVKNIVDCFKLFVCDEIVDIVVK</sequence>
<dbReference type="EMBL" id="JARPUR010000003">
    <property type="protein sequence ID" value="KAK4879823.1"/>
    <property type="molecule type" value="Genomic_DNA"/>
</dbReference>
<feature type="coiled-coil region" evidence="1">
    <location>
        <begin position="104"/>
        <end position="131"/>
    </location>
</feature>
<evidence type="ECO:0000313" key="3">
    <source>
        <dbReference type="EMBL" id="KAK4879823.1"/>
    </source>
</evidence>
<dbReference type="Proteomes" id="UP001353858">
    <property type="component" value="Unassembled WGS sequence"/>
</dbReference>
<keyword evidence="1" id="KW-0175">Coiled coil</keyword>
<comment type="caution">
    <text evidence="3">The sequence shown here is derived from an EMBL/GenBank/DDBJ whole genome shotgun (WGS) entry which is preliminary data.</text>
</comment>
<evidence type="ECO:0000256" key="1">
    <source>
        <dbReference type="SAM" id="Coils"/>
    </source>
</evidence>
<dbReference type="SUPFAM" id="SSF52047">
    <property type="entry name" value="RNI-like"/>
    <property type="match status" value="1"/>
</dbReference>
<dbReference type="AlphaFoldDB" id="A0AAN7SP31"/>
<keyword evidence="4" id="KW-1185">Reference proteome</keyword>
<dbReference type="SUPFAM" id="SSF57903">
    <property type="entry name" value="FYVE/PHD zinc finger"/>
    <property type="match status" value="1"/>
</dbReference>
<feature type="region of interest" description="Disordered" evidence="2">
    <location>
        <begin position="685"/>
        <end position="710"/>
    </location>
</feature>
<evidence type="ECO:0000313" key="4">
    <source>
        <dbReference type="Proteomes" id="UP001353858"/>
    </source>
</evidence>